<name>A0A4R3YY98_9GAMM</name>
<accession>A0A4R3YY98</accession>
<protein>
    <submittedName>
        <fullName evidence="1">Uncharacterized protein</fullName>
    </submittedName>
</protein>
<sequence length="113" mass="12327">MPNFVVNDWMRNSVTAAAFLFALPSPGFNTSTLVMAPPDYSDLGVLLSKYDTHENASDTIRLLPVLKKSESQAKPMSDLGKRLLALRNAAIAAGMVTEPAEKLMDEFRAAREA</sequence>
<reference evidence="1 2" key="1">
    <citation type="submission" date="2019-03" db="EMBL/GenBank/DDBJ databases">
        <title>Above-ground endophytic microbial communities from plants in different locations in the United States.</title>
        <authorList>
            <person name="Frank C."/>
        </authorList>
    </citation>
    <scope>NUCLEOTIDE SEQUENCE [LARGE SCALE GENOMIC DNA]</scope>
    <source>
        <strain evidence="1 2">LP_13_YM</strain>
    </source>
</reference>
<dbReference type="RefSeq" id="WP_132141764.1">
    <property type="nucleotide sequence ID" value="NZ_SMCS01000001.1"/>
</dbReference>
<evidence type="ECO:0000313" key="2">
    <source>
        <dbReference type="Proteomes" id="UP000295645"/>
    </source>
</evidence>
<gene>
    <name evidence="1" type="ORF">EC912_101748</name>
</gene>
<evidence type="ECO:0000313" key="1">
    <source>
        <dbReference type="EMBL" id="TCV97731.1"/>
    </source>
</evidence>
<proteinExistence type="predicted"/>
<organism evidence="1 2">
    <name type="scientific">Luteibacter rhizovicinus</name>
    <dbReference type="NCBI Taxonomy" id="242606"/>
    <lineage>
        <taxon>Bacteria</taxon>
        <taxon>Pseudomonadati</taxon>
        <taxon>Pseudomonadota</taxon>
        <taxon>Gammaproteobacteria</taxon>
        <taxon>Lysobacterales</taxon>
        <taxon>Rhodanobacteraceae</taxon>
        <taxon>Luteibacter</taxon>
    </lineage>
</organism>
<dbReference type="AlphaFoldDB" id="A0A4R3YY98"/>
<comment type="caution">
    <text evidence="1">The sequence shown here is derived from an EMBL/GenBank/DDBJ whole genome shotgun (WGS) entry which is preliminary data.</text>
</comment>
<dbReference type="EMBL" id="SMCS01000001">
    <property type="protein sequence ID" value="TCV97731.1"/>
    <property type="molecule type" value="Genomic_DNA"/>
</dbReference>
<keyword evidence="2" id="KW-1185">Reference proteome</keyword>
<dbReference type="Proteomes" id="UP000295645">
    <property type="component" value="Unassembled WGS sequence"/>
</dbReference>